<accession>A0ABU1P7A5</accession>
<comment type="caution">
    <text evidence="1">The sequence shown here is derived from an EMBL/GenBank/DDBJ whole genome shotgun (WGS) entry which is preliminary data.</text>
</comment>
<dbReference type="Proteomes" id="UP001267290">
    <property type="component" value="Unassembled WGS sequence"/>
</dbReference>
<reference evidence="1 2" key="1">
    <citation type="submission" date="2023-07" db="EMBL/GenBank/DDBJ databases">
        <title>Sorghum-associated microbial communities from plants grown in Nebraska, USA.</title>
        <authorList>
            <person name="Schachtman D."/>
        </authorList>
    </citation>
    <scope>NUCLEOTIDE SEQUENCE [LARGE SCALE GENOMIC DNA]</scope>
    <source>
        <strain evidence="1 2">CC258</strain>
    </source>
</reference>
<keyword evidence="2" id="KW-1185">Reference proteome</keyword>
<dbReference type="RefSeq" id="WP_310502773.1">
    <property type="nucleotide sequence ID" value="NZ_JAVDSB010000030.1"/>
</dbReference>
<evidence type="ECO:0000313" key="2">
    <source>
        <dbReference type="Proteomes" id="UP001267290"/>
    </source>
</evidence>
<sequence>MAARFLTRIDGRNAPVQIPFQVGLSQTINIGDMVQIDPVTKYLILATTDSTTLVGAAAQAITTGPVIDPAAVIPVRMFYDSLFRIDYSTAGVKTSFDNTDRYITKFNLLNEEQIDPDNIVDGQFVVFAFDNINFTVDCYCSINLLKRSD</sequence>
<name>A0ABU1P7A5_9BACL</name>
<gene>
    <name evidence="1" type="ORF">J2736_006701</name>
</gene>
<organism evidence="1 2">
    <name type="scientific">Paenibacillus qinlingensis</name>
    <dbReference type="NCBI Taxonomy" id="1837343"/>
    <lineage>
        <taxon>Bacteria</taxon>
        <taxon>Bacillati</taxon>
        <taxon>Bacillota</taxon>
        <taxon>Bacilli</taxon>
        <taxon>Bacillales</taxon>
        <taxon>Paenibacillaceae</taxon>
        <taxon>Paenibacillus</taxon>
    </lineage>
</organism>
<protein>
    <submittedName>
        <fullName evidence="1">Na+/H+-translocating membrane pyrophosphatase</fullName>
    </submittedName>
</protein>
<dbReference type="EMBL" id="JAVDSB010000030">
    <property type="protein sequence ID" value="MDR6555439.1"/>
    <property type="molecule type" value="Genomic_DNA"/>
</dbReference>
<proteinExistence type="predicted"/>
<evidence type="ECO:0000313" key="1">
    <source>
        <dbReference type="EMBL" id="MDR6555439.1"/>
    </source>
</evidence>